<dbReference type="InterPro" id="IPR004963">
    <property type="entry name" value="PAE/NOTUM"/>
</dbReference>
<sequence length="374" mass="40593">MTLLCARAGLGAVALASMMLAACSGDDSKRAASGDVTSGGAASSLPHFDDLPEGAVSVLRPGGETTCSRGGEYAFIVRPGDRDKVILEFEGGGACWDEQTCSFAGSIFKETVDADQYTEHLQRGWYDQSRPGHPMKGWTHVYIPYCTGDIHWGDNVKTYGQGDSAVTIHHKGAVNVRAALDWVYRELAAPQKVFVTGCSAGGYGSIWWAPEVQHHYAVARVYHFADSAAGVITSDFFQKSFPSWNAEATFPSFIGDFRQATSLPVLYQMIAAAYPDNVYSQYNTVNDDNQTFYFVAMGGGDNAQWSAQMKANVKSIEDASPNFHAFLAPGEQHCILPYDNFYTVEAGGKKLTEWLSDMVNDRPIESVSCDGCAP</sequence>
<dbReference type="InterPro" id="IPR029058">
    <property type="entry name" value="AB_hydrolase_fold"/>
</dbReference>
<dbReference type="PROSITE" id="PS51257">
    <property type="entry name" value="PROKAR_LIPOPROTEIN"/>
    <property type="match status" value="1"/>
</dbReference>
<feature type="signal peptide" evidence="1">
    <location>
        <begin position="1"/>
        <end position="21"/>
    </location>
</feature>
<dbReference type="Gene3D" id="3.40.50.1820">
    <property type="entry name" value="alpha/beta hydrolase"/>
    <property type="match status" value="1"/>
</dbReference>
<dbReference type="GO" id="GO:0016787">
    <property type="term" value="F:hydrolase activity"/>
    <property type="evidence" value="ECO:0007669"/>
    <property type="project" value="InterPro"/>
</dbReference>
<dbReference type="OrthoDB" id="9802991at2"/>
<dbReference type="Proteomes" id="UP000019678">
    <property type="component" value="Unassembled WGS sequence"/>
</dbReference>
<reference evidence="2 3" key="1">
    <citation type="submission" date="2013-05" db="EMBL/GenBank/DDBJ databases">
        <title>Genome assembly of Chondromyces apiculatus DSM 436.</title>
        <authorList>
            <person name="Sharma G."/>
            <person name="Khatri I."/>
            <person name="Kaur C."/>
            <person name="Mayilraj S."/>
            <person name="Subramanian S."/>
        </authorList>
    </citation>
    <scope>NUCLEOTIDE SEQUENCE [LARGE SCALE GENOMIC DNA]</scope>
    <source>
        <strain evidence="2 3">DSM 436</strain>
    </source>
</reference>
<organism evidence="2 3">
    <name type="scientific">Chondromyces apiculatus DSM 436</name>
    <dbReference type="NCBI Taxonomy" id="1192034"/>
    <lineage>
        <taxon>Bacteria</taxon>
        <taxon>Pseudomonadati</taxon>
        <taxon>Myxococcota</taxon>
        <taxon>Polyangia</taxon>
        <taxon>Polyangiales</taxon>
        <taxon>Polyangiaceae</taxon>
        <taxon>Chondromyces</taxon>
    </lineage>
</organism>
<evidence type="ECO:0000313" key="3">
    <source>
        <dbReference type="Proteomes" id="UP000019678"/>
    </source>
</evidence>
<feature type="chain" id="PRO_5001496950" evidence="1">
    <location>
        <begin position="22"/>
        <end position="374"/>
    </location>
</feature>
<dbReference type="AlphaFoldDB" id="A0A017T7K0"/>
<keyword evidence="1" id="KW-0732">Signal</keyword>
<dbReference type="STRING" id="1192034.CAP_3383"/>
<evidence type="ECO:0000313" key="2">
    <source>
        <dbReference type="EMBL" id="EYF05243.1"/>
    </source>
</evidence>
<keyword evidence="3" id="KW-1185">Reference proteome</keyword>
<protein>
    <submittedName>
        <fullName evidence="2">Putative esterase</fullName>
    </submittedName>
</protein>
<dbReference type="PANTHER" id="PTHR21562:SF83">
    <property type="entry name" value="PECTIN ACETYLESTERASE 4"/>
    <property type="match status" value="1"/>
</dbReference>
<name>A0A017T7K0_9BACT</name>
<comment type="caution">
    <text evidence="2">The sequence shown here is derived from an EMBL/GenBank/DDBJ whole genome shotgun (WGS) entry which is preliminary data.</text>
</comment>
<dbReference type="eggNOG" id="COG0657">
    <property type="taxonomic scope" value="Bacteria"/>
</dbReference>
<dbReference type="PANTHER" id="PTHR21562">
    <property type="entry name" value="NOTUM-RELATED"/>
    <property type="match status" value="1"/>
</dbReference>
<dbReference type="RefSeq" id="WP_081864987.1">
    <property type="nucleotide sequence ID" value="NZ_ASRX01000025.1"/>
</dbReference>
<gene>
    <name evidence="2" type="ORF">CAP_3383</name>
</gene>
<evidence type="ECO:0000256" key="1">
    <source>
        <dbReference type="SAM" id="SignalP"/>
    </source>
</evidence>
<accession>A0A017T7K0</accession>
<dbReference type="Pfam" id="PF03283">
    <property type="entry name" value="PAE"/>
    <property type="match status" value="1"/>
</dbReference>
<dbReference type="SUPFAM" id="SSF53474">
    <property type="entry name" value="alpha/beta-Hydrolases"/>
    <property type="match status" value="1"/>
</dbReference>
<dbReference type="EMBL" id="ASRX01000025">
    <property type="protein sequence ID" value="EYF05243.1"/>
    <property type="molecule type" value="Genomic_DNA"/>
</dbReference>
<dbReference type="ESTHER" id="9delt-a0a017t7k0">
    <property type="family name" value="Pectinacetylesterase-Notum"/>
</dbReference>
<proteinExistence type="predicted"/>